<protein>
    <submittedName>
        <fullName evidence="1">Uncharacterized protein</fullName>
    </submittedName>
</protein>
<reference evidence="1" key="1">
    <citation type="submission" date="2014-11" db="EMBL/GenBank/DDBJ databases">
        <authorList>
            <person name="Amaro Gonzalez C."/>
        </authorList>
    </citation>
    <scope>NUCLEOTIDE SEQUENCE</scope>
</reference>
<accession>A0A0E9XX24</accession>
<sequence>MFLFLELSRVCKRAICKNIALQTLEDSFLFINGNVRQGWVCKKIKLKSHTHKHCIHTAFLE</sequence>
<proteinExistence type="predicted"/>
<organism evidence="1">
    <name type="scientific">Anguilla anguilla</name>
    <name type="common">European freshwater eel</name>
    <name type="synonym">Muraena anguilla</name>
    <dbReference type="NCBI Taxonomy" id="7936"/>
    <lineage>
        <taxon>Eukaryota</taxon>
        <taxon>Metazoa</taxon>
        <taxon>Chordata</taxon>
        <taxon>Craniata</taxon>
        <taxon>Vertebrata</taxon>
        <taxon>Euteleostomi</taxon>
        <taxon>Actinopterygii</taxon>
        <taxon>Neopterygii</taxon>
        <taxon>Teleostei</taxon>
        <taxon>Anguilliformes</taxon>
        <taxon>Anguillidae</taxon>
        <taxon>Anguilla</taxon>
    </lineage>
</organism>
<reference evidence="1" key="2">
    <citation type="journal article" date="2015" name="Fish Shellfish Immunol.">
        <title>Early steps in the European eel (Anguilla anguilla)-Vibrio vulnificus interaction in the gills: Role of the RtxA13 toxin.</title>
        <authorList>
            <person name="Callol A."/>
            <person name="Pajuelo D."/>
            <person name="Ebbesson L."/>
            <person name="Teles M."/>
            <person name="MacKenzie S."/>
            <person name="Amaro C."/>
        </authorList>
    </citation>
    <scope>NUCLEOTIDE SEQUENCE</scope>
</reference>
<dbReference type="AlphaFoldDB" id="A0A0E9XX24"/>
<dbReference type="EMBL" id="GBXM01002344">
    <property type="protein sequence ID" value="JAI06234.1"/>
    <property type="molecule type" value="Transcribed_RNA"/>
</dbReference>
<name>A0A0E9XX24_ANGAN</name>
<evidence type="ECO:0000313" key="1">
    <source>
        <dbReference type="EMBL" id="JAI06234.1"/>
    </source>
</evidence>